<evidence type="ECO:0000313" key="1">
    <source>
        <dbReference type="EMBL" id="SFI79320.1"/>
    </source>
</evidence>
<dbReference type="EMBL" id="FORR01000002">
    <property type="protein sequence ID" value="SFI79320.1"/>
    <property type="molecule type" value="Genomic_DNA"/>
</dbReference>
<dbReference type="Proteomes" id="UP000199545">
    <property type="component" value="Unassembled WGS sequence"/>
</dbReference>
<dbReference type="RefSeq" id="WP_093227766.1">
    <property type="nucleotide sequence ID" value="NZ_FORR01000002.1"/>
</dbReference>
<protein>
    <submittedName>
        <fullName evidence="1">Uncharacterized protein</fullName>
    </submittedName>
</protein>
<sequence>MKPIQPIYPRDHLKKKLNSLTFWKIWPYLSPETLAFLELEQDEFYSFIPPEQIFKFIQEAIEYGKEVASKYPPYHELKELCNLLLQEGVRVRFLDKHPSSEWIRAQYHQQSSTIEVYRSSINQLQQFFHQRCKESIGVEELIALHLYHEWFHYLEEKKYGRTDLHLPKIKIKQWGPISLKRSIYRTREIAAHTFTQVSMELPWSPLLLDHLLLSLHQGLGRGQIRENFQRIRKRFEALKSIANHEPLNSDHEEKT</sequence>
<reference evidence="1 2" key="1">
    <citation type="submission" date="2016-10" db="EMBL/GenBank/DDBJ databases">
        <authorList>
            <person name="de Groot N.N."/>
        </authorList>
    </citation>
    <scope>NUCLEOTIDE SEQUENCE [LARGE SCALE GENOMIC DNA]</scope>
    <source>
        <strain evidence="1 2">DSM 44778</strain>
    </source>
</reference>
<organism evidence="1 2">
    <name type="scientific">Thermoflavimicrobium dichotomicum</name>
    <dbReference type="NCBI Taxonomy" id="46223"/>
    <lineage>
        <taxon>Bacteria</taxon>
        <taxon>Bacillati</taxon>
        <taxon>Bacillota</taxon>
        <taxon>Bacilli</taxon>
        <taxon>Bacillales</taxon>
        <taxon>Thermoactinomycetaceae</taxon>
        <taxon>Thermoflavimicrobium</taxon>
    </lineage>
</organism>
<gene>
    <name evidence="1" type="ORF">SAMN05421852_10225</name>
</gene>
<proteinExistence type="predicted"/>
<accession>A0A1I3L3K7</accession>
<dbReference type="STRING" id="46223.SAMN05421852_10225"/>
<keyword evidence="2" id="KW-1185">Reference proteome</keyword>
<name>A0A1I3L3K7_9BACL</name>
<evidence type="ECO:0000313" key="2">
    <source>
        <dbReference type="Proteomes" id="UP000199545"/>
    </source>
</evidence>
<dbReference type="OrthoDB" id="1842465at2"/>
<dbReference type="AlphaFoldDB" id="A0A1I3L3K7"/>